<name>A0ABR4WA34_9GAMM</name>
<protein>
    <recommendedName>
        <fullName evidence="2">DUF3592 domain-containing protein</fullName>
    </recommendedName>
</protein>
<feature type="transmembrane region" description="Helical" evidence="1">
    <location>
        <begin position="7"/>
        <end position="26"/>
    </location>
</feature>
<feature type="transmembrane region" description="Helical" evidence="1">
    <location>
        <begin position="173"/>
        <end position="193"/>
    </location>
</feature>
<feature type="transmembrane region" description="Helical" evidence="1">
    <location>
        <begin position="413"/>
        <end position="434"/>
    </location>
</feature>
<keyword evidence="1" id="KW-0472">Membrane</keyword>
<dbReference type="Proteomes" id="UP000029443">
    <property type="component" value="Unassembled WGS sequence"/>
</dbReference>
<dbReference type="InterPro" id="IPR021994">
    <property type="entry name" value="DUF3592"/>
</dbReference>
<evidence type="ECO:0000259" key="2">
    <source>
        <dbReference type="Pfam" id="PF12158"/>
    </source>
</evidence>
<evidence type="ECO:0000256" key="1">
    <source>
        <dbReference type="SAM" id="Phobius"/>
    </source>
</evidence>
<organism evidence="3 4">
    <name type="scientific">Alcanivorax jadensis T9</name>
    <dbReference type="NCBI Taxonomy" id="1177181"/>
    <lineage>
        <taxon>Bacteria</taxon>
        <taxon>Pseudomonadati</taxon>
        <taxon>Pseudomonadota</taxon>
        <taxon>Gammaproteobacteria</taxon>
        <taxon>Oceanospirillales</taxon>
        <taxon>Alcanivoracaceae</taxon>
        <taxon>Alcanivorax</taxon>
    </lineage>
</organism>
<keyword evidence="4" id="KW-1185">Reference proteome</keyword>
<gene>
    <name evidence="3" type="ORF">T9A_02662</name>
</gene>
<dbReference type="RefSeq" id="WP_035249366.1">
    <property type="nucleotide sequence ID" value="NZ_ARXU01000012.1"/>
</dbReference>
<dbReference type="EMBL" id="ARXU01000012">
    <property type="protein sequence ID" value="KGD60269.1"/>
    <property type="molecule type" value="Genomic_DNA"/>
</dbReference>
<sequence>MTILFPGVFLVAGLAVMFFVGLKPAFQYWQSGSWDRVPATVLSSTLNRSYSDGSTTYSVSASYRYDYNGRSYSSHTVSQYGGSDNFDDYWQRLASRLESARSRGRTVLAWVNPANPSEAFLDRTLRWGSLVFGLAFGGVFALVGGGLMFMFNRGSKGKAELAEGGQYHSKEKSGHWFLVGFGAIFILLPSPAYLAVWDKVSRGDYAILMVLLFPAVGAGIAWAGWKMRSNYRFFGPSPLELDPEPGHAGGQVGGSIHLGKALSRETDMDVWLSCIRGRESGSGKNRKTVEDILWQTDQRALCQPTQQGSDILFCFDVPAEQPPSSGSGRNYICWRVELEGMVEGRKLKRSWDIPVVAGEGESRFRLPESHVMADQRERQVEALESANEQIRVEQTGQGLHLQSRPGRHLGMKLALLVFGGIFAAVGTGLFIAAASEGFMLYFMGSIFGLIGYAIVGSTLFTLGRGLDVWVRGGEVRSLRRWLGVPLFTRKCQLLRADQVVLKTGMSSTSNGRQTEYMTLIAEVDGKKIRLAEGIAGREAGEALREAVLRTLRLV</sequence>
<comment type="caution">
    <text evidence="3">The sequence shown here is derived from an EMBL/GenBank/DDBJ whole genome shotgun (WGS) entry which is preliminary data.</text>
</comment>
<evidence type="ECO:0000313" key="3">
    <source>
        <dbReference type="EMBL" id="KGD60269.1"/>
    </source>
</evidence>
<accession>A0ABR4WA34</accession>
<reference evidence="3 4" key="1">
    <citation type="submission" date="2012-09" db="EMBL/GenBank/DDBJ databases">
        <title>Genome Sequence of alkane-degrading Bacterium Alcanivorax jadensis T9.</title>
        <authorList>
            <person name="Lai Q."/>
            <person name="Shao Z."/>
        </authorList>
    </citation>
    <scope>NUCLEOTIDE SEQUENCE [LARGE SCALE GENOMIC DNA]</scope>
    <source>
        <strain evidence="3 4">T9</strain>
    </source>
</reference>
<feature type="transmembrane region" description="Helical" evidence="1">
    <location>
        <begin position="440"/>
        <end position="462"/>
    </location>
</feature>
<keyword evidence="1" id="KW-1133">Transmembrane helix</keyword>
<proteinExistence type="predicted"/>
<feature type="transmembrane region" description="Helical" evidence="1">
    <location>
        <begin position="130"/>
        <end position="152"/>
    </location>
</feature>
<feature type="domain" description="DUF3592" evidence="2">
    <location>
        <begin position="37"/>
        <end position="124"/>
    </location>
</feature>
<feature type="transmembrane region" description="Helical" evidence="1">
    <location>
        <begin position="205"/>
        <end position="225"/>
    </location>
</feature>
<evidence type="ECO:0000313" key="4">
    <source>
        <dbReference type="Proteomes" id="UP000029443"/>
    </source>
</evidence>
<dbReference type="Pfam" id="PF12158">
    <property type="entry name" value="DUF3592"/>
    <property type="match status" value="1"/>
</dbReference>
<keyword evidence="1" id="KW-0812">Transmembrane</keyword>